<dbReference type="InterPro" id="IPR025589">
    <property type="entry name" value="Toprim_C_rpt"/>
</dbReference>
<evidence type="ECO:0000256" key="1">
    <source>
        <dbReference type="ARBA" id="ARBA00000213"/>
    </source>
</evidence>
<dbReference type="Pfam" id="PF13368">
    <property type="entry name" value="Toprim_C_rpt"/>
    <property type="match status" value="1"/>
</dbReference>
<dbReference type="EC" id="5.6.2.1" evidence="3"/>
<evidence type="ECO:0000313" key="10">
    <source>
        <dbReference type="EMBL" id="QHS95634.1"/>
    </source>
</evidence>
<dbReference type="InterPro" id="IPR013826">
    <property type="entry name" value="Topo_IA_cen_sub3"/>
</dbReference>
<evidence type="ECO:0000256" key="4">
    <source>
        <dbReference type="ARBA" id="ARBA00023029"/>
    </source>
</evidence>
<dbReference type="PANTHER" id="PTHR42785:SF1">
    <property type="entry name" value="DNA TOPOISOMERASE"/>
    <property type="match status" value="1"/>
</dbReference>
<evidence type="ECO:0000256" key="5">
    <source>
        <dbReference type="ARBA" id="ARBA00023125"/>
    </source>
</evidence>
<reference evidence="10" key="1">
    <citation type="journal article" date="2020" name="Nature">
        <title>Giant virus diversity and host interactions through global metagenomics.</title>
        <authorList>
            <person name="Schulz F."/>
            <person name="Roux S."/>
            <person name="Paez-Espino D."/>
            <person name="Jungbluth S."/>
            <person name="Walsh D.A."/>
            <person name="Denef V.J."/>
            <person name="McMahon K.D."/>
            <person name="Konstantinidis K.T."/>
            <person name="Eloe-Fadrosh E.A."/>
            <person name="Kyrpides N.C."/>
            <person name="Woyke T."/>
        </authorList>
    </citation>
    <scope>NUCLEOTIDE SEQUENCE</scope>
    <source>
        <strain evidence="10">GVMAG-M-3300018868-6</strain>
    </source>
</reference>
<feature type="domain" description="Topo IA-type catalytic" evidence="9">
    <location>
        <begin position="162"/>
        <end position="633"/>
    </location>
</feature>
<dbReference type="PRINTS" id="PR00417">
    <property type="entry name" value="PRTPISMRASEI"/>
</dbReference>
<evidence type="ECO:0000259" key="9">
    <source>
        <dbReference type="PROSITE" id="PS52039"/>
    </source>
</evidence>
<dbReference type="InterPro" id="IPR023406">
    <property type="entry name" value="Topo_IA_AS"/>
</dbReference>
<dbReference type="SMART" id="SM00437">
    <property type="entry name" value="TOP1Ac"/>
    <property type="match status" value="1"/>
</dbReference>
<name>A0A6C0BVN7_9ZZZZ</name>
<organism evidence="10">
    <name type="scientific">viral metagenome</name>
    <dbReference type="NCBI Taxonomy" id="1070528"/>
    <lineage>
        <taxon>unclassified sequences</taxon>
        <taxon>metagenomes</taxon>
        <taxon>organismal metagenomes</taxon>
    </lineage>
</organism>
<dbReference type="InterPro" id="IPR023405">
    <property type="entry name" value="Topo_IA_core_domain"/>
</dbReference>
<feature type="domain" description="Toprim" evidence="8">
    <location>
        <begin position="42"/>
        <end position="146"/>
    </location>
</feature>
<dbReference type="InterPro" id="IPR003602">
    <property type="entry name" value="Topo_IA_DNA-bd_dom"/>
</dbReference>
<dbReference type="Gene3D" id="1.10.460.10">
    <property type="entry name" value="Topoisomerase I, domain 2"/>
    <property type="match status" value="2"/>
</dbReference>
<dbReference type="PROSITE" id="PS50880">
    <property type="entry name" value="TOPRIM"/>
    <property type="match status" value="1"/>
</dbReference>
<protein>
    <recommendedName>
        <fullName evidence="3">DNA topoisomerase</fullName>
        <ecNumber evidence="3">5.6.2.1</ecNumber>
    </recommendedName>
</protein>
<feature type="compositionally biased region" description="Basic and acidic residues" evidence="7">
    <location>
        <begin position="365"/>
        <end position="383"/>
    </location>
</feature>
<keyword evidence="6" id="KW-0413">Isomerase</keyword>
<dbReference type="PANTHER" id="PTHR42785">
    <property type="entry name" value="DNA TOPOISOMERASE, TYPE IA, CORE"/>
    <property type="match status" value="1"/>
</dbReference>
<dbReference type="SMART" id="SM00493">
    <property type="entry name" value="TOPRIM"/>
    <property type="match status" value="1"/>
</dbReference>
<comment type="catalytic activity">
    <reaction evidence="1">
        <text>ATP-independent breakage of single-stranded DNA, followed by passage and rejoining.</text>
        <dbReference type="EC" id="5.6.2.1"/>
    </reaction>
</comment>
<keyword evidence="5" id="KW-0238">DNA-binding</keyword>
<sequence>MCNQFQHKFVCRTFVLINKIERIAFKSFKHNSLFLSTYKMSKPLIIVESPAKCAKIEEYLGGEYQCLASYGHIRELVDVDISNNFKPKFKMIDGKGLTKLKKAIETAPEVILATDDDREGEAIAWHLAQVYKLPVKTTKRITFHEITPKGLADAIASPKTIDMNKVNSQMARMVLDRVVGYNVSPILWKYISKTAENSLSAGRCQTPALRLIYDNQRDIDENGAGEETYDVVGYFGKLNIAFKLDAAHGLTQQTMEEFLENTASHEHVLTRKEPSRSERKAPQPFITSTLQQSASNVLHFSPKDTMRLAQTLYENGYITYMRTDSKKYSETFVDSAVKYLKQHYSGDVVATQEELTAIMLGSEPKKTAKPAKPDITQDAHEAIRPTNVATKDITDEKIGQKERRLYTLIWANSLQSCMASAIYSVICAEIASPIPKVSYFHTAEIPVRLGWQTIGKSSQSDPDDEPETTNTSTIYNYYTTISSIPTNYNKITAKFAIKQSKQHYTEAKLVNLLETRNIGRPATFSSLLDKIKEREYVAVQTIEGKQYKCVDYELSDDEIKEITTLRSFGKENKKLVIQPIGKIVIEFLTKHFNELFVYEYTSDMENELDRIGSGEVEWQTLCKRCYDQITHLTGKIAEEPINKNKLDAHHSLYVGKYGPCIKFSAPDKQTKYYKIKKDVSINDLLEKKIAVKDAIVDEERPDTIDGYLGEHNGEKIVVKEGKYGPYVQFNGKSYSIKALAAPSPSLEDVVSLIKQKDAAAATASPSSNILRQLSTNPELSLRKGQYGPYFYYKTAKMKQPKFYPTKGCPFDSTSAPIEKLLQWFKEAHGIVVE</sequence>
<evidence type="ECO:0000256" key="6">
    <source>
        <dbReference type="ARBA" id="ARBA00023235"/>
    </source>
</evidence>
<dbReference type="GO" id="GO:0003917">
    <property type="term" value="F:DNA topoisomerase type I (single strand cut, ATP-independent) activity"/>
    <property type="evidence" value="ECO:0007669"/>
    <property type="project" value="UniProtKB-EC"/>
</dbReference>
<proteinExistence type="inferred from homology"/>
<evidence type="ECO:0000256" key="2">
    <source>
        <dbReference type="ARBA" id="ARBA00009446"/>
    </source>
</evidence>
<feature type="region of interest" description="Disordered" evidence="7">
    <location>
        <begin position="263"/>
        <end position="282"/>
    </location>
</feature>
<dbReference type="SUPFAM" id="SSF56712">
    <property type="entry name" value="Prokaryotic type I DNA topoisomerase"/>
    <property type="match status" value="1"/>
</dbReference>
<dbReference type="Pfam" id="PF01751">
    <property type="entry name" value="Toprim"/>
    <property type="match status" value="1"/>
</dbReference>
<dbReference type="CDD" id="cd00186">
    <property type="entry name" value="TOP1Ac"/>
    <property type="match status" value="1"/>
</dbReference>
<dbReference type="PROSITE" id="PS52039">
    <property type="entry name" value="TOPO_IA_2"/>
    <property type="match status" value="1"/>
</dbReference>
<evidence type="ECO:0000256" key="7">
    <source>
        <dbReference type="SAM" id="MobiDB-lite"/>
    </source>
</evidence>
<accession>A0A6C0BVN7</accession>
<dbReference type="PROSITE" id="PS00396">
    <property type="entry name" value="TOPO_IA_1"/>
    <property type="match status" value="1"/>
</dbReference>
<dbReference type="AlphaFoldDB" id="A0A6C0BVN7"/>
<evidence type="ECO:0000259" key="8">
    <source>
        <dbReference type="PROSITE" id="PS50880"/>
    </source>
</evidence>
<keyword evidence="4" id="KW-0799">Topoisomerase</keyword>
<dbReference type="InterPro" id="IPR006171">
    <property type="entry name" value="TOPRIM_dom"/>
</dbReference>
<dbReference type="Pfam" id="PF01131">
    <property type="entry name" value="Topoisom_bac"/>
    <property type="match status" value="1"/>
</dbReference>
<dbReference type="SMART" id="SM00436">
    <property type="entry name" value="TOP1Bc"/>
    <property type="match status" value="1"/>
</dbReference>
<dbReference type="Gene3D" id="1.10.290.10">
    <property type="entry name" value="Topoisomerase I, domain 4"/>
    <property type="match status" value="1"/>
</dbReference>
<dbReference type="Gene3D" id="3.40.50.140">
    <property type="match status" value="1"/>
</dbReference>
<feature type="compositionally biased region" description="Basic and acidic residues" evidence="7">
    <location>
        <begin position="263"/>
        <end position="281"/>
    </location>
</feature>
<dbReference type="InterPro" id="IPR013497">
    <property type="entry name" value="Topo_IA_cen"/>
</dbReference>
<dbReference type="GO" id="GO:0006265">
    <property type="term" value="P:DNA topological change"/>
    <property type="evidence" value="ECO:0007669"/>
    <property type="project" value="InterPro"/>
</dbReference>
<dbReference type="GO" id="GO:0003677">
    <property type="term" value="F:DNA binding"/>
    <property type="evidence" value="ECO:0007669"/>
    <property type="project" value="UniProtKB-KW"/>
</dbReference>
<feature type="region of interest" description="Disordered" evidence="7">
    <location>
        <begin position="365"/>
        <end position="385"/>
    </location>
</feature>
<evidence type="ECO:0000256" key="3">
    <source>
        <dbReference type="ARBA" id="ARBA00012891"/>
    </source>
</evidence>
<dbReference type="EMBL" id="MN739254">
    <property type="protein sequence ID" value="QHS95634.1"/>
    <property type="molecule type" value="Genomic_DNA"/>
</dbReference>
<dbReference type="InterPro" id="IPR003601">
    <property type="entry name" value="Topo_IA_2"/>
</dbReference>
<comment type="similarity">
    <text evidence="2">Belongs to the type IA topoisomerase family.</text>
</comment>
<dbReference type="InterPro" id="IPR013824">
    <property type="entry name" value="Topo_IA_cen_sub1"/>
</dbReference>
<dbReference type="InterPro" id="IPR000380">
    <property type="entry name" value="Topo_IA"/>
</dbReference>